<proteinExistence type="predicted"/>
<gene>
    <name evidence="1" type="ORF">A5771_02475</name>
</gene>
<sequence length="258" mass="28048">MLYLSEPARAAVDVGLLTSTAPLLLLLPRGDSHPVLVLPGLGAADTSTLVLRRVLRRLGYRMHGWRLGTNLGPTPRVLDGMASRVEELADRYQQPMSVIGWSLGGFYARQLACYSPESVRQVITLGTPVRLAATMARQRDSAGHPSDLSGFPQWPRWSQWARWYGDFQARVPDEPAPGGDAALPVPSTSIYSVLDGIVGWRVCLTDAAPQAENIGVAASHIGFAYHPAVIFAIADRLAQTTGVWRPFRPPALLRAAYT</sequence>
<dbReference type="AlphaFoldDB" id="A0A1A2EGA7"/>
<accession>A0A1A2EGA7</accession>
<reference evidence="2" key="1">
    <citation type="submission" date="2016-06" db="EMBL/GenBank/DDBJ databases">
        <authorList>
            <person name="Sutton G."/>
            <person name="Brinkac L."/>
            <person name="Sanka R."/>
            <person name="Adams M."/>
            <person name="Lau E."/>
            <person name="Mehaffy C."/>
            <person name="Tameris M."/>
            <person name="Hatherill M."/>
            <person name="Hanekom W."/>
            <person name="Mahomed H."/>
            <person name="Mcshane H."/>
        </authorList>
    </citation>
    <scope>NUCLEOTIDE SEQUENCE [LARGE SCALE GENOMIC DNA]</scope>
    <source>
        <strain evidence="2">852014-51077_SCH5608930-a</strain>
    </source>
</reference>
<dbReference type="Gene3D" id="3.40.50.1820">
    <property type="entry name" value="alpha/beta hydrolase"/>
    <property type="match status" value="1"/>
</dbReference>
<evidence type="ECO:0000313" key="2">
    <source>
        <dbReference type="Proteomes" id="UP000093985"/>
    </source>
</evidence>
<dbReference type="Proteomes" id="UP000093985">
    <property type="component" value="Unassembled WGS sequence"/>
</dbReference>
<protein>
    <recommendedName>
        <fullName evidence="3">Alpha/beta hydrolase</fullName>
    </recommendedName>
</protein>
<comment type="caution">
    <text evidence="1">The sequence shown here is derived from an EMBL/GenBank/DDBJ whole genome shotgun (WGS) entry which is preliminary data.</text>
</comment>
<name>A0A1A2EGA7_MYCSD</name>
<dbReference type="OrthoDB" id="345573at2"/>
<organism evidence="1 2">
    <name type="scientific">Mycolicibacter sinensis (strain JDM601)</name>
    <name type="common">Mycobacterium sinense</name>
    <dbReference type="NCBI Taxonomy" id="875328"/>
    <lineage>
        <taxon>Bacteria</taxon>
        <taxon>Bacillati</taxon>
        <taxon>Actinomycetota</taxon>
        <taxon>Actinomycetes</taxon>
        <taxon>Mycobacteriales</taxon>
        <taxon>Mycobacteriaceae</taxon>
        <taxon>Mycolicibacter</taxon>
    </lineage>
</organism>
<evidence type="ECO:0000313" key="1">
    <source>
        <dbReference type="EMBL" id="OBG09147.1"/>
    </source>
</evidence>
<dbReference type="EMBL" id="LZIN01000019">
    <property type="protein sequence ID" value="OBG09147.1"/>
    <property type="molecule type" value="Genomic_DNA"/>
</dbReference>
<dbReference type="InterPro" id="IPR029058">
    <property type="entry name" value="AB_hydrolase_fold"/>
</dbReference>
<dbReference type="SUPFAM" id="SSF53474">
    <property type="entry name" value="alpha/beta-Hydrolases"/>
    <property type="match status" value="1"/>
</dbReference>
<evidence type="ECO:0008006" key="3">
    <source>
        <dbReference type="Google" id="ProtNLM"/>
    </source>
</evidence>